<reference evidence="5 6" key="1">
    <citation type="submission" date="2014-04" db="EMBL/GenBank/DDBJ databases">
        <authorList>
            <consortium name="DOE Joint Genome Institute"/>
            <person name="Kuo A."/>
            <person name="Martino E."/>
            <person name="Perotto S."/>
            <person name="Kohler A."/>
            <person name="Nagy L.G."/>
            <person name="Floudas D."/>
            <person name="Copeland A."/>
            <person name="Barry K.W."/>
            <person name="Cichocki N."/>
            <person name="Veneault-Fourrey C."/>
            <person name="LaButti K."/>
            <person name="Lindquist E.A."/>
            <person name="Lipzen A."/>
            <person name="Lundell T."/>
            <person name="Morin E."/>
            <person name="Murat C."/>
            <person name="Sun H."/>
            <person name="Tunlid A."/>
            <person name="Henrissat B."/>
            <person name="Grigoriev I.V."/>
            <person name="Hibbett D.S."/>
            <person name="Martin F."/>
            <person name="Nordberg H.P."/>
            <person name="Cantor M.N."/>
            <person name="Hua S.X."/>
        </authorList>
    </citation>
    <scope>NUCLEOTIDE SEQUENCE [LARGE SCALE GENOMIC DNA]</scope>
    <source>
        <strain evidence="5 6">Zn</strain>
    </source>
</reference>
<dbReference type="InterPro" id="IPR050797">
    <property type="entry name" value="Carb_Metab_Trans_Reg"/>
</dbReference>
<dbReference type="CDD" id="cd00067">
    <property type="entry name" value="GAL4"/>
    <property type="match status" value="1"/>
</dbReference>
<name>A0A0C3H4L6_OIDMZ</name>
<dbReference type="GO" id="GO:0008270">
    <property type="term" value="F:zinc ion binding"/>
    <property type="evidence" value="ECO:0007669"/>
    <property type="project" value="InterPro"/>
</dbReference>
<feature type="domain" description="Zn(2)-C6 fungal-type" evidence="4">
    <location>
        <begin position="15"/>
        <end position="45"/>
    </location>
</feature>
<dbReference type="Gene3D" id="4.10.240.10">
    <property type="entry name" value="Zn(2)-C6 fungal-type DNA-binding domain"/>
    <property type="match status" value="1"/>
</dbReference>
<gene>
    <name evidence="5" type="ORF">OIDMADRAFT_31110</name>
</gene>
<dbReference type="AlphaFoldDB" id="A0A0C3H4L6"/>
<accession>A0A0C3H4L6</accession>
<dbReference type="SUPFAM" id="SSF57701">
    <property type="entry name" value="Zn2/Cys6 DNA-binding domain"/>
    <property type="match status" value="1"/>
</dbReference>
<evidence type="ECO:0000256" key="3">
    <source>
        <dbReference type="SAM" id="MobiDB-lite"/>
    </source>
</evidence>
<sequence>MKTRPATKNSEVLVPCDQCFRRKIRCDRALPCCVRCTDAGVGCTREISRRQAGRKKGRGNVIARLRIKSSEVEWQVRERRRSSELEERQTSCSERPEPKNLFPVGAAISPGSDGFLRSDTQSQSKTDLSADTPGASMSPYARQGMRWQVPEVPGRLLSSIPDLPRYIDLFFAHLYPIWPIISESDFRETLRYPEKLDLSHVCLVLSMCSLTALHIEGSADSTSEPRNSLAQAFIDQCRQLRLTFDYIGNGSIVTVQTSLFLSCAEVEFRRTRSSWFLLREAVMLAEELGLYEVDYLSPTIERNKGLSIRRTLYLISLVERGLTVLRSKPFSFIVFAPPEEAFEDENPDVLYGLQSLSRLFSLLDKKFLDAWVSYTTMPTAEFLKEKFTDQEKLDILAAQEKLAAMTFDRKRLTEVQLVDISVTQQWLRLVFWQFSMRKGALSSVDGTPEPFRCEFPRVIAQSLCLGLSTIRKEAIYTHGIAIFERMFEITYSLIDSLGFNDTTLQGWGDLQVLLRVLKESPNSPVTYAQILEAKLAEQQGTDDRLRSRSQYAYPLYSKT</sequence>
<dbReference type="GO" id="GO:0003677">
    <property type="term" value="F:DNA binding"/>
    <property type="evidence" value="ECO:0007669"/>
    <property type="project" value="InterPro"/>
</dbReference>
<dbReference type="Pfam" id="PF04082">
    <property type="entry name" value="Fungal_trans"/>
    <property type="match status" value="1"/>
</dbReference>
<dbReference type="InterPro" id="IPR001138">
    <property type="entry name" value="Zn2Cys6_DnaBD"/>
</dbReference>
<dbReference type="HOGENOM" id="CLU_016574_5_0_1"/>
<feature type="region of interest" description="Disordered" evidence="3">
    <location>
        <begin position="78"/>
        <end position="97"/>
    </location>
</feature>
<dbReference type="CDD" id="cd12148">
    <property type="entry name" value="fungal_TF_MHR"/>
    <property type="match status" value="1"/>
</dbReference>
<evidence type="ECO:0000256" key="2">
    <source>
        <dbReference type="ARBA" id="ARBA00023242"/>
    </source>
</evidence>
<dbReference type="GO" id="GO:0000981">
    <property type="term" value="F:DNA-binding transcription factor activity, RNA polymerase II-specific"/>
    <property type="evidence" value="ECO:0007669"/>
    <property type="project" value="InterPro"/>
</dbReference>
<dbReference type="EMBL" id="KN832880">
    <property type="protein sequence ID" value="KIM98294.1"/>
    <property type="molecule type" value="Genomic_DNA"/>
</dbReference>
<dbReference type="Pfam" id="PF00172">
    <property type="entry name" value="Zn_clus"/>
    <property type="match status" value="1"/>
</dbReference>
<dbReference type="InParanoid" id="A0A0C3H4L6"/>
<proteinExistence type="predicted"/>
<dbReference type="PANTHER" id="PTHR31668">
    <property type="entry name" value="GLUCOSE TRANSPORT TRANSCRIPTION REGULATOR RGT1-RELATED-RELATED"/>
    <property type="match status" value="1"/>
</dbReference>
<dbReference type="SMART" id="SM00066">
    <property type="entry name" value="GAL4"/>
    <property type="match status" value="1"/>
</dbReference>
<dbReference type="OrthoDB" id="271595at2759"/>
<dbReference type="GO" id="GO:0006351">
    <property type="term" value="P:DNA-templated transcription"/>
    <property type="evidence" value="ECO:0007669"/>
    <property type="project" value="InterPro"/>
</dbReference>
<dbReference type="STRING" id="913774.A0A0C3H4L6"/>
<dbReference type="InterPro" id="IPR007219">
    <property type="entry name" value="XnlR_reg_dom"/>
</dbReference>
<evidence type="ECO:0000256" key="1">
    <source>
        <dbReference type="ARBA" id="ARBA00022723"/>
    </source>
</evidence>
<dbReference type="PANTHER" id="PTHR31668:SF29">
    <property type="entry name" value="ZN(2)-C6 FUNGAL-TYPE DOMAIN-CONTAINING PROTEIN"/>
    <property type="match status" value="1"/>
</dbReference>
<organism evidence="5 6">
    <name type="scientific">Oidiodendron maius (strain Zn)</name>
    <dbReference type="NCBI Taxonomy" id="913774"/>
    <lineage>
        <taxon>Eukaryota</taxon>
        <taxon>Fungi</taxon>
        <taxon>Dikarya</taxon>
        <taxon>Ascomycota</taxon>
        <taxon>Pezizomycotina</taxon>
        <taxon>Leotiomycetes</taxon>
        <taxon>Leotiomycetes incertae sedis</taxon>
        <taxon>Myxotrichaceae</taxon>
        <taxon>Oidiodendron</taxon>
    </lineage>
</organism>
<dbReference type="InterPro" id="IPR036864">
    <property type="entry name" value="Zn2-C6_fun-type_DNA-bd_sf"/>
</dbReference>
<feature type="region of interest" description="Disordered" evidence="3">
    <location>
        <begin position="113"/>
        <end position="139"/>
    </location>
</feature>
<evidence type="ECO:0000259" key="4">
    <source>
        <dbReference type="PROSITE" id="PS50048"/>
    </source>
</evidence>
<keyword evidence="6" id="KW-1185">Reference proteome</keyword>
<dbReference type="PROSITE" id="PS50048">
    <property type="entry name" value="ZN2_CY6_FUNGAL_2"/>
    <property type="match status" value="1"/>
</dbReference>
<dbReference type="Proteomes" id="UP000054321">
    <property type="component" value="Unassembled WGS sequence"/>
</dbReference>
<protein>
    <recommendedName>
        <fullName evidence="4">Zn(2)-C6 fungal-type domain-containing protein</fullName>
    </recommendedName>
</protein>
<evidence type="ECO:0000313" key="5">
    <source>
        <dbReference type="EMBL" id="KIM98294.1"/>
    </source>
</evidence>
<keyword evidence="1" id="KW-0479">Metal-binding</keyword>
<reference evidence="6" key="2">
    <citation type="submission" date="2015-01" db="EMBL/GenBank/DDBJ databases">
        <title>Evolutionary Origins and Diversification of the Mycorrhizal Mutualists.</title>
        <authorList>
            <consortium name="DOE Joint Genome Institute"/>
            <consortium name="Mycorrhizal Genomics Consortium"/>
            <person name="Kohler A."/>
            <person name="Kuo A."/>
            <person name="Nagy L.G."/>
            <person name="Floudas D."/>
            <person name="Copeland A."/>
            <person name="Barry K.W."/>
            <person name="Cichocki N."/>
            <person name="Veneault-Fourrey C."/>
            <person name="LaButti K."/>
            <person name="Lindquist E.A."/>
            <person name="Lipzen A."/>
            <person name="Lundell T."/>
            <person name="Morin E."/>
            <person name="Murat C."/>
            <person name="Riley R."/>
            <person name="Ohm R."/>
            <person name="Sun H."/>
            <person name="Tunlid A."/>
            <person name="Henrissat B."/>
            <person name="Grigoriev I.V."/>
            <person name="Hibbett D.S."/>
            <person name="Martin F."/>
        </authorList>
    </citation>
    <scope>NUCLEOTIDE SEQUENCE [LARGE SCALE GENOMIC DNA]</scope>
    <source>
        <strain evidence="6">Zn</strain>
    </source>
</reference>
<feature type="compositionally biased region" description="Polar residues" evidence="3">
    <location>
        <begin position="118"/>
        <end position="129"/>
    </location>
</feature>
<keyword evidence="2" id="KW-0539">Nucleus</keyword>
<evidence type="ECO:0000313" key="6">
    <source>
        <dbReference type="Proteomes" id="UP000054321"/>
    </source>
</evidence>